<feature type="coiled-coil region" evidence="1">
    <location>
        <begin position="388"/>
        <end position="450"/>
    </location>
</feature>
<feature type="region of interest" description="Disordered" evidence="2">
    <location>
        <begin position="735"/>
        <end position="783"/>
    </location>
</feature>
<evidence type="ECO:0000313" key="10">
    <source>
        <dbReference type="Proteomes" id="UP000240500"/>
    </source>
</evidence>
<dbReference type="InterPro" id="IPR029210">
    <property type="entry name" value="PfEMP1_NTS"/>
</dbReference>
<name>A0A2P9DIN0_PLARE</name>
<sequence>MGGHGGSGKDDIEETTAKHLLDSIGKIVHKKVHEAAQKYTSALHGDLSQARFQHGKSWEHANENVCELMHTHDTNVRWGESYPCKKRSEKRFSDEGGGECDNRKIRGSKNNSEGACAPYRRLNLCDYNLEKITDTHTTSTHNLLLEVCLAAQYEGASISDDHAQYRVNNPDFKTNICTELARSFADIGDIIRGKDLYRGNKKKNERETEREKLEKSLKNIFAKIYGGLTNDKKSHYESDKPNYFKLREDWWEANREIVWKAITCKAPNDSRYFRTTCSDTKGPSQASHQCRCTMSKGENTDQVPTYFDYVPQFLRWFEEWAEDFCRKRKHKLENAIKICRGTDSSGKKLYCDLNGYDCKRTVSAKKELFPDSDCKKCSLPCNHFRTWIDNQQKEFDKQRNKYSEEIKKQHGATITNGNTTINNLYVKDFYDELKTNYRNVEDFLKKLNKEGICESQPEATGEKADEADFTKGKTAKTFDHTKYCQACPWCGMECNKDGTCKKREDSKCHHVIPEKEYPNRNTTTIPVLTPDKSQKNILQKYNKFCNAKGANGAAGTENGDSQINNWQCHYDDSNKNSEDNDNCILGEWKHFTQGKEFKSYNVFFYNSIIDMLKESIDWRERLKNCINNKTGKCIKSCKKNCECYKKWVKGKKEEWDKIKDHFRKQGDIENPTDRDTTLKMLLNYTLLNDIKEAYPYKQQVEKITKILENKMDDNYNAERTKTSIDKFLDEEEAEAEKCINCQDPPQNRGRALQPRDPDDDSPQQQDTRKNPCSGESGGDSKRYPVVAHKVAYDMHESAKEQLDSNGTRDALRGNIENAEFKNGGNGSDLAGGNICSINGQYSNADPTKSNDPCSGKGDGFVIGKDWTKVEPGEGIFKDAYMPPRRQHFCTSNLEHLHKDKGGKFEQVSKDKATHSLLGDVLLAAKYQADWIITKYKEKNRESSLTEPKHQATICRAMKYSFADIGDIIKGTDLWDKDTGEKKTQDNLVKIFGQINRSLKDELNGKYEKDDDNNKYINLRKDWWEANRDQVWNAMKCSLKDDKITKCNGIPIEDYIPQRLRWMTEWAEWFCKAQSQEYEKLETDCDKCMVKGKGGGKDCYNGTAHCGTCKKACEAYQKEIEKWKPQWNKMQMHYGILYSQAKTGYTGISFGGDVPDYQQVVDFFKELKQKYDKTAKSSGVTTGDTAATQNTPYKTAEGYVHQEAPIGCNIQTQFCENENAVNSTSDRKENKKYAFKKTPPDYKLACDCKDRQASSPRDVGRSDSFDDPPSPRAGASEDEEEEDEEQYDEEEEEEDEEDNSNHEDPEEVAEETVAKVDNKLDVCGIVAEAFSGKLDEACTQKYGGINPRLGWKCIPTTNTTNTSEPTRVRAKRSTDPPSGSTPGSSGSICVPPRRRRLYLHKLPDGDITDTKTLSEWFVKSAAVETFFLWHRYKQLNTKGKGETQDNGGLPPGSLLLQQDATAVSGFNLESQKEKTPQELLQTGEIPEEFKRQMFYTIADYRDILFGKNMEVGDKEMAEKEQKIKEAIEKILPKNSVTSTSSHSGENPQTWWSRNAPSIWEAMVCALIYKENGDKKIVKEDKAYDELLAKIKEENGDYHYKKVTLSASDTGSKSTDDPTLEQFTSRPPYFRYLQEWGETFCSERQKRLEEVKKGCMEEDGGPKLKQKCSGYGEDCKTIRNHNYDTISSFNCPDCGKPCSSYRKWIGKKKTEYEKQKKAYNQQKDDAITKFANRSDNEFAKYLSNGYASIKLFLEKLGSCKINNENNNAEGKNIFEDEGETFGYAKHCDPCPIFGVKCNNGHCWDGSQNGCQNKTITADVIENMNNRNGNIDILVRDDSTNGFEDDLDECYLSDCADANIFEGFRREQWKCGKVCDVHICGLKKKDGNIDEKQIILIRALLKRWVQYFLEDYIKIKHKISHCTKNKENKCFKGCEDKCKCVDEWIKQKKTEWEEIKKRYVDQYKNSEPDDAFKVKTFLEDLDPQTELDKAMKPCGTLKNFESFCGLNSTENSKSGKERKNSDIIDCMLENLGEKAQKCPGKPSEGKTEAQCQNTHQDDEEEYENEEENPVKAPNICPKDKKVEVKEEDDCKTEDTTVSKEEEKDKGDKENAGGPPLPESTAGTDDQTKKGPDQADTEKKVEPKQTAPKPPPPKQGGRRRTQRRVKPPPTVFDNPLLIPAMTSSTLAWSVGIGFVALSYWWLLKKKTKSSVDMLRVLEIPKSDYDIPTLKSSNKYIPYASSKYRGKRYIYIEGDTDEDKYMFMSDTSDITSSSESEYEELDINDIYAPGSPKYKTLIEVVFEPSGKTQNDIPSDNTPMNKFNDKEWNTLKHDFISNALQNEQNDVPNDYTSGNSPTNTNNTTMSRDKLDQKPFIMSIHDRNLYTGEEYSYDMTTNSGENDLYSGQYNLYSGNNDLYSGQNNLYSDVHSTSDNRGPTSGTKDPTSNNRDSYSGIDLINDSLNSDNQPIDIYDEILKRKENELFGTNHVKQTSTHTVAKPARDDPIHNQLNLFHKWLDRHRNMCEKWDKNNKVDILKQLKEEWNKDYNQHNGENTINKMLNTDVSIQIDMDNPKPTNEFTNMDTNPNNSLMDNILDDLDKTYNEPYYEIYEDDKPSVHHNNKDLPTEIHIEIDINNQKVVKEKYPIADMWDI</sequence>
<feature type="domain" description="Duffy-binding-like" evidence="3">
    <location>
        <begin position="1897"/>
        <end position="2041"/>
    </location>
</feature>
<feature type="domain" description="Duffy-antigen binding" evidence="4">
    <location>
        <begin position="878"/>
        <end position="1060"/>
    </location>
</feature>
<feature type="domain" description="Cysteine-rich interdomain region 1 gamma" evidence="7">
    <location>
        <begin position="1826"/>
        <end position="1881"/>
    </location>
</feature>
<dbReference type="Pfam" id="PF15445">
    <property type="entry name" value="ATS"/>
    <property type="match status" value="1"/>
</dbReference>
<protein>
    <submittedName>
        <fullName evidence="9">Erythrocyte membrane protein 1, PfEMP1</fullName>
    </submittedName>
</protein>
<feature type="region of interest" description="Disordered" evidence="2">
    <location>
        <begin position="1352"/>
        <end position="1389"/>
    </location>
</feature>
<feature type="compositionally biased region" description="Basic residues" evidence="2">
    <location>
        <begin position="2152"/>
        <end position="2162"/>
    </location>
</feature>
<dbReference type="Pfam" id="PF22672">
    <property type="entry name" value="DBL_C"/>
    <property type="match status" value="2"/>
</dbReference>
<dbReference type="GO" id="GO:0046789">
    <property type="term" value="F:host cell surface receptor binding"/>
    <property type="evidence" value="ECO:0007669"/>
    <property type="project" value="InterPro"/>
</dbReference>
<feature type="region of interest" description="Disordered" evidence="2">
    <location>
        <begin position="1251"/>
        <end position="1311"/>
    </location>
</feature>
<feature type="domain" description="Plasmodium falciparum erythrocyte membrane protein 1 acidic terminal segment" evidence="5">
    <location>
        <begin position="2181"/>
        <end position="2646"/>
    </location>
</feature>
<evidence type="ECO:0000259" key="8">
    <source>
        <dbReference type="Pfam" id="PF22672"/>
    </source>
</evidence>
<feature type="domain" description="Duffy-antigen binding" evidence="4">
    <location>
        <begin position="114"/>
        <end position="315"/>
    </location>
</feature>
<feature type="compositionally biased region" description="Polar residues" evidence="2">
    <location>
        <begin position="2415"/>
        <end position="2445"/>
    </location>
</feature>
<feature type="domain" description="Duffy-binding-like" evidence="8">
    <location>
        <begin position="1633"/>
        <end position="1781"/>
    </location>
</feature>
<evidence type="ECO:0000256" key="1">
    <source>
        <dbReference type="SAM" id="Coils"/>
    </source>
</evidence>
<dbReference type="Gene3D" id="1.10.1900.40">
    <property type="entry name" value="Acidic terminal segments, variant surface antigen of PfEMP1"/>
    <property type="match status" value="2"/>
</dbReference>
<evidence type="ECO:0000259" key="5">
    <source>
        <dbReference type="Pfam" id="PF15445"/>
    </source>
</evidence>
<dbReference type="Proteomes" id="UP000240500">
    <property type="component" value="Chromosome 12"/>
</dbReference>
<keyword evidence="1" id="KW-0175">Coiled coil</keyword>
<evidence type="ECO:0000259" key="3">
    <source>
        <dbReference type="Pfam" id="PF03011"/>
    </source>
</evidence>
<accession>A0A2P9DIN0</accession>
<reference evidence="9 10" key="1">
    <citation type="submission" date="2016-09" db="EMBL/GenBank/DDBJ databases">
        <authorList>
            <consortium name="Pathogen Informatics"/>
        </authorList>
    </citation>
    <scope>NUCLEOTIDE SEQUENCE [LARGE SCALE GENOMIC DNA]</scope>
</reference>
<dbReference type="FunFam" id="1.20.1310.20:FF:000001">
    <property type="entry name" value="Erythrocyte membrane protein 1, PfEMP1"/>
    <property type="match status" value="1"/>
</dbReference>
<dbReference type="Gene3D" id="1.20.58.830">
    <property type="match status" value="4"/>
</dbReference>
<feature type="compositionally biased region" description="Acidic residues" evidence="2">
    <location>
        <begin position="1275"/>
        <end position="1309"/>
    </location>
</feature>
<dbReference type="FunFam" id="1.10.1900.40:FF:000001">
    <property type="entry name" value="Erythrocyte membrane protein 1"/>
    <property type="match status" value="1"/>
</dbReference>
<dbReference type="FunFam" id="1.20.58.830:FF:000005">
    <property type="entry name" value="Erythrocyte membrane protein 1, PfEMP1"/>
    <property type="match status" value="1"/>
</dbReference>
<dbReference type="Pfam" id="PF03011">
    <property type="entry name" value="PFEMP"/>
    <property type="match status" value="2"/>
</dbReference>
<dbReference type="InterPro" id="IPR004258">
    <property type="entry name" value="DBL"/>
</dbReference>
<evidence type="ECO:0000313" key="9">
    <source>
        <dbReference type="EMBL" id="SOV80844.1"/>
    </source>
</evidence>
<dbReference type="Pfam" id="PF18562">
    <property type="entry name" value="CIDR1_gamma"/>
    <property type="match status" value="1"/>
</dbReference>
<dbReference type="SUPFAM" id="SSF140924">
    <property type="entry name" value="Duffy binding domain-like"/>
    <property type="match status" value="5"/>
</dbReference>
<dbReference type="Pfam" id="PF15447">
    <property type="entry name" value="NTS"/>
    <property type="match status" value="1"/>
</dbReference>
<dbReference type="EMBL" id="LT969575">
    <property type="protein sequence ID" value="SOV80844.1"/>
    <property type="molecule type" value="Genomic_DNA"/>
</dbReference>
<proteinExistence type="predicted"/>
<dbReference type="Pfam" id="PF05424">
    <property type="entry name" value="Duffy_binding"/>
    <property type="match status" value="3"/>
</dbReference>
<feature type="region of interest" description="Disordered" evidence="2">
    <location>
        <begin position="2415"/>
        <end position="2446"/>
    </location>
</feature>
<dbReference type="InterPro" id="IPR042202">
    <property type="entry name" value="Duffy-ag-bd_sf"/>
</dbReference>
<dbReference type="GO" id="GO:0016020">
    <property type="term" value="C:membrane"/>
    <property type="evidence" value="ECO:0007669"/>
    <property type="project" value="InterPro"/>
</dbReference>
<gene>
    <name evidence="9" type="ORF">PRG01_1244200</name>
</gene>
<feature type="region of interest" description="Disordered" evidence="2">
    <location>
        <begin position="2032"/>
        <end position="2167"/>
    </location>
</feature>
<dbReference type="InterPro" id="IPR008602">
    <property type="entry name" value="Duffy-antigen-binding"/>
</dbReference>
<evidence type="ECO:0000259" key="6">
    <source>
        <dbReference type="Pfam" id="PF15447"/>
    </source>
</evidence>
<dbReference type="InterPro" id="IPR041480">
    <property type="entry name" value="CIDR1_gamma"/>
</dbReference>
<dbReference type="Gene3D" id="1.20.1310.20">
    <property type="entry name" value="Duffy-antigen binding domain"/>
    <property type="match status" value="3"/>
</dbReference>
<feature type="domain" description="Duffy-binding-like" evidence="3">
    <location>
        <begin position="603"/>
        <end position="742"/>
    </location>
</feature>
<dbReference type="VEuPathDB" id="PlasmoDB:PRG01_1244200"/>
<evidence type="ECO:0000256" key="2">
    <source>
        <dbReference type="SAM" id="MobiDB-lite"/>
    </source>
</evidence>
<feature type="compositionally biased region" description="Basic and acidic residues" evidence="2">
    <location>
        <begin position="1251"/>
        <end position="1263"/>
    </location>
</feature>
<feature type="domain" description="Duffy-antigen binding" evidence="4">
    <location>
        <begin position="1387"/>
        <end position="1574"/>
    </location>
</feature>
<dbReference type="InterPro" id="IPR054595">
    <property type="entry name" value="DBL_C"/>
</dbReference>
<organism evidence="9 10">
    <name type="scientific">Plasmodium reichenowi</name>
    <dbReference type="NCBI Taxonomy" id="5854"/>
    <lineage>
        <taxon>Eukaryota</taxon>
        <taxon>Sar</taxon>
        <taxon>Alveolata</taxon>
        <taxon>Apicomplexa</taxon>
        <taxon>Aconoidasida</taxon>
        <taxon>Haemosporida</taxon>
        <taxon>Plasmodiidae</taxon>
        <taxon>Plasmodium</taxon>
        <taxon>Plasmodium (Laverania)</taxon>
    </lineage>
</organism>
<dbReference type="Gene3D" id="1.20.58.1930">
    <property type="match status" value="1"/>
</dbReference>
<feature type="compositionally biased region" description="Basic and acidic residues" evidence="2">
    <location>
        <begin position="2089"/>
        <end position="2107"/>
    </location>
</feature>
<dbReference type="VEuPathDB" id="PlasmoDB:PRCDC_0039900"/>
<feature type="compositionally biased region" description="Acidic residues" evidence="2">
    <location>
        <begin position="2054"/>
        <end position="2064"/>
    </location>
</feature>
<dbReference type="InterPro" id="IPR044932">
    <property type="entry name" value="PfEMP1_ATS_sf"/>
</dbReference>
<feature type="compositionally biased region" description="Basic and acidic residues" evidence="2">
    <location>
        <begin position="2122"/>
        <end position="2139"/>
    </location>
</feature>
<dbReference type="InterPro" id="IPR029211">
    <property type="entry name" value="PfEMP1_ATS"/>
</dbReference>
<dbReference type="FunFam" id="1.20.58.1930:FF:000001">
    <property type="entry name" value="Erythrocyte membrane protein 1, PfEMP1"/>
    <property type="match status" value="1"/>
</dbReference>
<evidence type="ECO:0000259" key="4">
    <source>
        <dbReference type="Pfam" id="PF05424"/>
    </source>
</evidence>
<feature type="domain" description="Plasmodium falciparum erythrocyte membrane protein-1 N-terminal segment" evidence="6">
    <location>
        <begin position="16"/>
        <end position="51"/>
    </location>
</feature>
<dbReference type="OrthoDB" id="378917at2759"/>
<feature type="compositionally biased region" description="Low complexity" evidence="2">
    <location>
        <begin position="1374"/>
        <end position="1386"/>
    </location>
</feature>
<feature type="domain" description="Duffy-binding-like" evidence="8">
    <location>
        <begin position="319"/>
        <end position="482"/>
    </location>
</feature>
<evidence type="ECO:0000259" key="7">
    <source>
        <dbReference type="Pfam" id="PF18562"/>
    </source>
</evidence>